<feature type="region of interest" description="Disordered" evidence="2">
    <location>
        <begin position="1953"/>
        <end position="2087"/>
    </location>
</feature>
<proteinExistence type="predicted"/>
<feature type="compositionally biased region" description="Polar residues" evidence="2">
    <location>
        <begin position="2059"/>
        <end position="2075"/>
    </location>
</feature>
<feature type="compositionally biased region" description="Polar residues" evidence="2">
    <location>
        <begin position="111"/>
        <end position="130"/>
    </location>
</feature>
<sequence>MPPSDWDPVSSKDGGGERYVKHQHSSSSDHGFRALIPMWDSSDPERAPPPLPLNPNPQSPGLNSRPGTSSAIQSAHAALHERARENSAIVKRAGDSPERALVKGGGHRRLQSLQPSSVRDLSLMIESSWSKPDPRPSTPTTPRELPPEPRHEYMDSASSTPGPGLSLTPILRPTARRPQQSILGENTPPQSSTMLALQSMGAAKSPSREADSALSNITNGSNQTPRVPCSSEDVAAQLVTLTNIATSLQKEMAALTRRSRDNATDLLSLKEATKSRDEDVRKSLRELVGNIHETSSRIASFNGPYLDNKPYGSPQSHARQFQLPRIPSPKSFVDSIDGASISTPSLSGVDTSASLLLLEKIWNALGTKDGQDSIVGLLAELGQKLSGMATSSKIDELAEYIRSQSENAVILGNATRSMSSSTDNLELHKPGISQVIQRVERLPYSADNRRSSAPSGRGADLVNEDLMKIIRSVKDSVAQGGGLTAEVKALVRELRGEVLGMGRELGKRLENVAVKGIEEAEPPPPSKDEVSRVIDEGLEQMKEQLNHVLKEHRRQSAQSHASQKTVVDYQEIYNAMRAALRDNEASQDNLPDLSRDDVIEAVRDAWENYKPEIEVQQLGLERDEVLACLKQGLQEYAPRDERPEAATREEVFQAVVEGLKHFTPPKVETPASLSRDEIIDAVRDCLEEFEFPVAPSAVGNDLSHEDVVHAVREGLSELDLPRNDTLMALPNNDEIVTRLQDIMEYMKLEFRAAADEARENSAACGRDTDQVLDATKDGLENLRIAIEGYVDRVAETADHDEFLENLSRTMDEFREQVSKILSQANVDSREHLHTEIEGLREIVNSSMVPATPQVPPGASNQEILDAIHNGLTSLRQEILRPRPETSEILDAIHDGLNDLRAGFDRVTHKPVDLTANDEILDAIKTGLESVRSDIETLRETSNAERALTTVNTVEEDIDRAIIPTDTVKQEDIRNLEVLITQLGIKVEAMEPEAAETETVQREDISRLEDMLRSVQEAVEEVRSREPAVVVAAAAAAAATPAAPADEAAERTEESSQAAGDAASNSDAAATKDDVLAIETILRNTKASLDDLVEGEQAVRKEHIDAVEALILESRETMTSITEQLNTVSHKEDLLGLETPITQLNLILEELKEKSEQAALKEHIDAVEALILESREAMTSLTEQLNTVSHKEDLLGLETLITQLSLTLEEMKEKSEKEAAAAAEKEEAATKTGVEAVEAVVLEIKTALDGLTSIDFATLSNKEDVTNLDTLLKEAKETIDALTEANVKAMDDRQAEIVGVADRVTEVKTFLEEFQGAINTKLEEGSSGMDGLSKLFEGMSEKIDKNENVGADVKEMFEAMKTQFEENKEIVAGARLESNEKLQEAADNIGTKLDEKITELIAKYDEFKAVMEQKSDANEARGIETETAVTSTKAVAEDLKLLVDTLGSTVTDSLEKMEEASKTVFSKVEDLATRTEEHSTDEKAEHEQTRGQIQQVVTAAVEGLQGEMKETQPQILEAVKDILLLVGEHFEHAKSSSTTIYDKIAEVKPFDVAMLPTPEKYDDSEVKEKLNLLVESKYDDSEVKEKLNLLVESKYDDSEVKEKLNLLVESKYDDSEVKEKLNLLVESKYDDSEVKEKLNLLVESKYDDSDVKEKLNLLVESKYDDSEVKEKLNLLVESKYDDSEVKERLDLLAESRYDDSEVKEKLDKLAEQQSIEGTLVQEKLDKLVDHSATSAPQVLSQLETLDKVHQSVVNTAAEISRFLSEQTRRIENEHEDREKMLHETILELERKLAERDHVEASILSLRDEEERVRSSVLKLRTEHDSLIRQKTRLAGDVGSLETALRLRKEELSYMEDRAESLERRIVEGVMDHSRVLLMAKNTKSGGRDDMNRKRVRKPAAAAAAADDGETTPTRRSSAASGKRSGANMALSSAKRNLALSTAHSGSARRIVSLSQMNSSSPSLSVKRSQSVRTAAGHGTPRKRSWGGGLGKGSFGGEEDKENRMSLGDTETVEEVEEPESVAPSPATASTITDYTADDVSVADSVTDHGDETGSDAGTLRRSSAGTTVISSSQYTESDAGYSEYDDLSSEYTESGVDMSAIDETGMVVYGS</sequence>
<feature type="coiled-coil region" evidence="1">
    <location>
        <begin position="1193"/>
        <end position="1231"/>
    </location>
</feature>
<feature type="compositionally biased region" description="Pro residues" evidence="2">
    <location>
        <begin position="47"/>
        <end position="58"/>
    </location>
</feature>
<feature type="region of interest" description="Disordered" evidence="2">
    <location>
        <begin position="198"/>
        <end position="228"/>
    </location>
</feature>
<feature type="compositionally biased region" description="Basic and acidic residues" evidence="2">
    <location>
        <begin position="1471"/>
        <end position="1488"/>
    </location>
</feature>
<evidence type="ECO:0000313" key="3">
    <source>
        <dbReference type="EMBL" id="KAG6011724.1"/>
    </source>
</evidence>
<feature type="region of interest" description="Disordered" evidence="2">
    <location>
        <begin position="1039"/>
        <end position="1068"/>
    </location>
</feature>
<protein>
    <recommendedName>
        <fullName evidence="5">Transport protein USO1</fullName>
    </recommendedName>
</protein>
<evidence type="ECO:0000256" key="1">
    <source>
        <dbReference type="SAM" id="Coils"/>
    </source>
</evidence>
<evidence type="ECO:0000256" key="2">
    <source>
        <dbReference type="SAM" id="MobiDB-lite"/>
    </source>
</evidence>
<reference evidence="3" key="1">
    <citation type="journal article" date="2020" name="bioRxiv">
        <title>Whole genome comparisons of ergot fungi reveals the divergence and evolution of species within the genus Claviceps are the result of varying mechanisms driving genome evolution and host range expansion.</title>
        <authorList>
            <person name="Wyka S.A."/>
            <person name="Mondo S.J."/>
            <person name="Liu M."/>
            <person name="Dettman J."/>
            <person name="Nalam V."/>
            <person name="Broders K.D."/>
        </authorList>
    </citation>
    <scope>NUCLEOTIDE SEQUENCE</scope>
    <source>
        <strain evidence="3">CCC 602</strain>
    </source>
</reference>
<feature type="compositionally biased region" description="Acidic residues" evidence="2">
    <location>
        <begin position="2009"/>
        <end position="2018"/>
    </location>
</feature>
<feature type="region of interest" description="Disordered" evidence="2">
    <location>
        <begin position="1"/>
        <end position="170"/>
    </location>
</feature>
<dbReference type="Proteomes" id="UP000748025">
    <property type="component" value="Unassembled WGS sequence"/>
</dbReference>
<feature type="coiled-coil region" evidence="1">
    <location>
        <begin position="1264"/>
        <end position="1291"/>
    </location>
</feature>
<gene>
    <name evidence="3" type="ORF">E4U43_008151</name>
</gene>
<keyword evidence="4" id="KW-1185">Reference proteome</keyword>
<dbReference type="OrthoDB" id="5423371at2759"/>
<feature type="compositionally biased region" description="Low complexity" evidence="2">
    <location>
        <begin position="2019"/>
        <end position="2043"/>
    </location>
</feature>
<feature type="region of interest" description="Disordered" evidence="2">
    <location>
        <begin position="1877"/>
        <end position="1928"/>
    </location>
</feature>
<organism evidence="3 4">
    <name type="scientific">Claviceps pusilla</name>
    <dbReference type="NCBI Taxonomy" id="123648"/>
    <lineage>
        <taxon>Eukaryota</taxon>
        <taxon>Fungi</taxon>
        <taxon>Dikarya</taxon>
        <taxon>Ascomycota</taxon>
        <taxon>Pezizomycotina</taxon>
        <taxon>Sordariomycetes</taxon>
        <taxon>Hypocreomycetidae</taxon>
        <taxon>Hypocreales</taxon>
        <taxon>Clavicipitaceae</taxon>
        <taxon>Claviceps</taxon>
    </lineage>
</organism>
<feature type="compositionally biased region" description="Basic and acidic residues" evidence="2">
    <location>
        <begin position="92"/>
        <end position="101"/>
    </location>
</feature>
<name>A0A9P7SZX6_9HYPO</name>
<feature type="region of interest" description="Disordered" evidence="2">
    <location>
        <begin position="1471"/>
        <end position="1491"/>
    </location>
</feature>
<evidence type="ECO:0008006" key="5">
    <source>
        <dbReference type="Google" id="ProtNLM"/>
    </source>
</evidence>
<evidence type="ECO:0000313" key="4">
    <source>
        <dbReference type="Proteomes" id="UP000748025"/>
    </source>
</evidence>
<feature type="compositionally biased region" description="Polar residues" evidence="2">
    <location>
        <begin position="213"/>
        <end position="225"/>
    </location>
</feature>
<feature type="compositionally biased region" description="Gly residues" evidence="2">
    <location>
        <begin position="1984"/>
        <end position="1994"/>
    </location>
</feature>
<feature type="compositionally biased region" description="Low complexity" evidence="2">
    <location>
        <begin position="1913"/>
        <end position="1925"/>
    </location>
</feature>
<feature type="compositionally biased region" description="Low complexity" evidence="2">
    <location>
        <begin position="1953"/>
        <end position="1963"/>
    </location>
</feature>
<dbReference type="EMBL" id="SRPW01000838">
    <property type="protein sequence ID" value="KAG6011724.1"/>
    <property type="molecule type" value="Genomic_DNA"/>
</dbReference>
<accession>A0A9P7SZX6</accession>
<comment type="caution">
    <text evidence="3">The sequence shown here is derived from an EMBL/GenBank/DDBJ whole genome shotgun (WGS) entry which is preliminary data.</text>
</comment>
<feature type="compositionally biased region" description="Basic and acidic residues" evidence="2">
    <location>
        <begin position="145"/>
        <end position="154"/>
    </location>
</feature>
<feature type="compositionally biased region" description="Low complexity" evidence="2">
    <location>
        <begin position="1054"/>
        <end position="1068"/>
    </location>
</feature>
<keyword evidence="1" id="KW-0175">Coiled coil</keyword>